<keyword evidence="2" id="KW-1185">Reference proteome</keyword>
<proteinExistence type="predicted"/>
<evidence type="ECO:0000313" key="2">
    <source>
        <dbReference type="Proteomes" id="UP000191153"/>
    </source>
</evidence>
<evidence type="ECO:0000313" key="1">
    <source>
        <dbReference type="EMBL" id="SJZ99647.1"/>
    </source>
</evidence>
<name>A0A1T4Q7N6_9FUSO</name>
<dbReference type="AlphaFoldDB" id="A0A1T4Q7N6"/>
<dbReference type="Proteomes" id="UP000191153">
    <property type="component" value="Unassembled WGS sequence"/>
</dbReference>
<organism evidence="1 2">
    <name type="scientific">Cetobacterium ceti</name>
    <dbReference type="NCBI Taxonomy" id="180163"/>
    <lineage>
        <taxon>Bacteria</taxon>
        <taxon>Fusobacteriati</taxon>
        <taxon>Fusobacteriota</taxon>
        <taxon>Fusobacteriia</taxon>
        <taxon>Fusobacteriales</taxon>
        <taxon>Fusobacteriaceae</taxon>
        <taxon>Cetobacterium</taxon>
    </lineage>
</organism>
<dbReference type="OrthoDB" id="9910360at2"/>
<accession>A0A1T4Q7N6</accession>
<dbReference type="EMBL" id="FUWX01000019">
    <property type="protein sequence ID" value="SJZ99647.1"/>
    <property type="molecule type" value="Genomic_DNA"/>
</dbReference>
<reference evidence="1 2" key="1">
    <citation type="submission" date="2017-02" db="EMBL/GenBank/DDBJ databases">
        <authorList>
            <person name="Peterson S.W."/>
        </authorList>
    </citation>
    <scope>NUCLEOTIDE SEQUENCE [LARGE SCALE GENOMIC DNA]</scope>
    <source>
        <strain evidence="1 2">ATCC 700028</strain>
    </source>
</reference>
<evidence type="ECO:0008006" key="3">
    <source>
        <dbReference type="Google" id="ProtNLM"/>
    </source>
</evidence>
<dbReference type="STRING" id="180163.SAMN02745174_02211"/>
<protein>
    <recommendedName>
        <fullName evidence="3">Bacteriophage lambda head decoration protein D</fullName>
    </recommendedName>
</protein>
<dbReference type="RefSeq" id="WP_078694655.1">
    <property type="nucleotide sequence ID" value="NZ_FUWX01000019.1"/>
</dbReference>
<gene>
    <name evidence="1" type="ORF">SAMN02745174_02211</name>
</gene>
<sequence>MANRLTKTKVDKTQLIIFETIPGESVTMGDTGEIKHGQVLAQEESTGKWFKYDKDGTEGKQIPRRVYKGETFTCKADDKAVVFRSGLLDKALVVGIELTDYKGIAELERNGIYLEEVK</sequence>